<reference evidence="20 21" key="1">
    <citation type="submission" date="2020-11" db="EMBL/GenBank/DDBJ databases">
        <title>Draft Genome Sequence and Secondary Metabolite Biosynthetic Potential of the Lysobacter niastensis Type strain DSM 18481.</title>
        <authorList>
            <person name="Turrini P."/>
            <person name="Artuso I."/>
            <person name="Tescari M."/>
            <person name="Lugli G.A."/>
            <person name="Frangipani E."/>
            <person name="Ventura M."/>
            <person name="Visca P."/>
        </authorList>
    </citation>
    <scope>NUCLEOTIDE SEQUENCE [LARGE SCALE GENOMIC DNA]</scope>
    <source>
        <strain evidence="20 21">DSM 18481</strain>
    </source>
</reference>
<evidence type="ECO:0000256" key="1">
    <source>
        <dbReference type="ARBA" id="ARBA00004370"/>
    </source>
</evidence>
<evidence type="ECO:0000313" key="21">
    <source>
        <dbReference type="Proteomes" id="UP001429984"/>
    </source>
</evidence>
<keyword evidence="14 16" id="KW-0131">Cell cycle</keyword>
<keyword evidence="12 16" id="KW-0472">Membrane</keyword>
<evidence type="ECO:0000259" key="19">
    <source>
        <dbReference type="Pfam" id="PF03717"/>
    </source>
</evidence>
<evidence type="ECO:0000256" key="2">
    <source>
        <dbReference type="ARBA" id="ARBA00022475"/>
    </source>
</evidence>
<dbReference type="InterPro" id="IPR036138">
    <property type="entry name" value="PBP_dimer_sf"/>
</dbReference>
<gene>
    <name evidence="16" type="primary">ftsI</name>
    <name evidence="20" type="ORF">IU514_17860</name>
</gene>
<evidence type="ECO:0000256" key="14">
    <source>
        <dbReference type="ARBA" id="ARBA00023306"/>
    </source>
</evidence>
<keyword evidence="3 16" id="KW-0997">Cell inner membrane</keyword>
<keyword evidence="10 16" id="KW-0573">Peptidoglycan synthesis</keyword>
<evidence type="ECO:0000256" key="11">
    <source>
        <dbReference type="ARBA" id="ARBA00022989"/>
    </source>
</evidence>
<keyword evidence="5 16" id="KW-0121">Carboxypeptidase</keyword>
<feature type="domain" description="Penicillin-binding protein dimerisation" evidence="19">
    <location>
        <begin position="93"/>
        <end position="242"/>
    </location>
</feature>
<comment type="similarity">
    <text evidence="16">Belongs to the transpeptidase family. FtsI subfamily.</text>
</comment>
<evidence type="ECO:0000256" key="12">
    <source>
        <dbReference type="ARBA" id="ARBA00023136"/>
    </source>
</evidence>
<feature type="domain" description="Penicillin-binding protein transpeptidase" evidence="18">
    <location>
        <begin position="282"/>
        <end position="579"/>
    </location>
</feature>
<keyword evidence="7 16" id="KW-0812">Transmembrane</keyword>
<keyword evidence="13 16" id="KW-0717">Septation</keyword>
<evidence type="ECO:0000256" key="6">
    <source>
        <dbReference type="ARBA" id="ARBA00022670"/>
    </source>
</evidence>
<evidence type="ECO:0000256" key="7">
    <source>
        <dbReference type="ARBA" id="ARBA00022692"/>
    </source>
</evidence>
<organism evidence="20 21">
    <name type="scientific">Lysobacter niastensis</name>
    <dbReference type="NCBI Taxonomy" id="380629"/>
    <lineage>
        <taxon>Bacteria</taxon>
        <taxon>Pseudomonadati</taxon>
        <taxon>Pseudomonadota</taxon>
        <taxon>Gammaproteobacteria</taxon>
        <taxon>Lysobacterales</taxon>
        <taxon>Lysobacteraceae</taxon>
        <taxon>Lysobacter</taxon>
    </lineage>
</organism>
<accession>A0ABS0BA87</accession>
<keyword evidence="21" id="KW-1185">Reference proteome</keyword>
<feature type="compositionally biased region" description="Basic and acidic residues" evidence="17">
    <location>
        <begin position="1"/>
        <end position="16"/>
    </location>
</feature>
<feature type="region of interest" description="Disordered" evidence="17">
    <location>
        <begin position="1"/>
        <end position="20"/>
    </location>
</feature>
<evidence type="ECO:0000256" key="17">
    <source>
        <dbReference type="SAM" id="MobiDB-lite"/>
    </source>
</evidence>
<evidence type="ECO:0000256" key="16">
    <source>
        <dbReference type="HAMAP-Rule" id="MF_02080"/>
    </source>
</evidence>
<dbReference type="Gene3D" id="3.90.1310.10">
    <property type="entry name" value="Penicillin-binding protein 2a (Domain 2)"/>
    <property type="match status" value="1"/>
</dbReference>
<dbReference type="InterPro" id="IPR050515">
    <property type="entry name" value="Beta-lactam/transpept"/>
</dbReference>
<evidence type="ECO:0000256" key="13">
    <source>
        <dbReference type="ARBA" id="ARBA00023210"/>
    </source>
</evidence>
<dbReference type="PANTHER" id="PTHR30627">
    <property type="entry name" value="PEPTIDOGLYCAN D,D-TRANSPEPTIDASE"/>
    <property type="match status" value="1"/>
</dbReference>
<keyword evidence="4 16" id="KW-0132">Cell division</keyword>
<evidence type="ECO:0000256" key="5">
    <source>
        <dbReference type="ARBA" id="ARBA00022645"/>
    </source>
</evidence>
<evidence type="ECO:0000256" key="8">
    <source>
        <dbReference type="ARBA" id="ARBA00022801"/>
    </source>
</evidence>
<evidence type="ECO:0000256" key="15">
    <source>
        <dbReference type="ARBA" id="ARBA00023316"/>
    </source>
</evidence>
<sequence length="643" mass="69520">MSDRTTRPRNANKDNGGRPSLKALLAQLRGGGNDAPRSRNRASFNLRNRLLLVGGTLGLCSLALVGRAFTLQVVNDDFYRQQGDARFVREIPIPTSRGMITDRNGEPLAVSTPVESIWGNPQELLKNPARIPELARALGVPPDYLTRKLSQRADKEFLYLKRRINPDQARRILAHNIPGVFSQREFRRFYPQGEAMAHILGFTNIDDRGQEGLELAFDDWLRGKAGAKRVIRDRQGRIVESIDLVRAAEPGQDLTLTIDRRIQYLAFRELRSQLLTTGASSGSAVVLDVATGEVLAMANLPAYNPNAVGLGNPETHRNRAVTDVIEPGSTMKPLTVAAALEAGTITTRTIFDTNPGWIPNGRYRTTDHHNYGVLDTTGVITKSSNVGVAKIVAKLPSQGYYDFLRRFGYGRSTHSGFPGESSGVLMPPSRWSGTTKQTMSYGYGLSATPLQIAQAYAALGNGGKLITPTFVKGERHEPKQVLAPAIAHEIMRMMQTVTEPGGTATQAAILGYHVAGKTGTARKFNESGGYSRRYVSFFAGVVPVQNPRFSMVVVVNDPDPEKGYFGGLVSGPVFKNVMDGALRLMDVAPDDIDTWLAVQAAAEAKRSKANGGKPTGPVLPAVAANVTALPAGTLTAPAQGGLQ</sequence>
<keyword evidence="15 16" id="KW-0961">Cell wall biogenesis/degradation</keyword>
<comment type="pathway">
    <text evidence="16">Cell wall biogenesis; peptidoglycan biosynthesis.</text>
</comment>
<keyword evidence="2 16" id="KW-1003">Cell membrane</keyword>
<dbReference type="InterPro" id="IPR037532">
    <property type="entry name" value="FtsI_transpept"/>
</dbReference>
<feature type="transmembrane region" description="Helical" evidence="16">
    <location>
        <begin position="50"/>
        <end position="69"/>
    </location>
</feature>
<dbReference type="PANTHER" id="PTHR30627:SF1">
    <property type="entry name" value="PEPTIDOGLYCAN D,D-TRANSPEPTIDASE FTSI"/>
    <property type="match status" value="1"/>
</dbReference>
<proteinExistence type="inferred from homology"/>
<evidence type="ECO:0000256" key="10">
    <source>
        <dbReference type="ARBA" id="ARBA00022984"/>
    </source>
</evidence>
<dbReference type="Pfam" id="PF00905">
    <property type="entry name" value="Transpeptidase"/>
    <property type="match status" value="1"/>
</dbReference>
<dbReference type="EMBL" id="JADLZT010000012">
    <property type="protein sequence ID" value="MBF6025899.1"/>
    <property type="molecule type" value="Genomic_DNA"/>
</dbReference>
<dbReference type="RefSeq" id="WP_194932499.1">
    <property type="nucleotide sequence ID" value="NZ_JADLZT010000012.1"/>
</dbReference>
<keyword evidence="6 16" id="KW-0645">Protease</keyword>
<dbReference type="HAMAP" id="MF_02080">
    <property type="entry name" value="FtsI_transpept"/>
    <property type="match status" value="1"/>
</dbReference>
<dbReference type="InterPro" id="IPR012338">
    <property type="entry name" value="Beta-lactam/transpept-like"/>
</dbReference>
<evidence type="ECO:0000256" key="4">
    <source>
        <dbReference type="ARBA" id="ARBA00022618"/>
    </source>
</evidence>
<dbReference type="Gene3D" id="3.40.710.10">
    <property type="entry name" value="DD-peptidase/beta-lactamase superfamily"/>
    <property type="match status" value="1"/>
</dbReference>
<dbReference type="Pfam" id="PF03717">
    <property type="entry name" value="PBP_dimer"/>
    <property type="match status" value="1"/>
</dbReference>
<feature type="active site" description="Acyl-ester intermediate" evidence="16">
    <location>
        <position position="329"/>
    </location>
</feature>
<keyword evidence="9 16" id="KW-0133">Cell shape</keyword>
<protein>
    <recommendedName>
        <fullName evidence="16">Peptidoglycan D,D-transpeptidase FtsI</fullName>
        <ecNumber evidence="16">3.4.16.4</ecNumber>
    </recommendedName>
    <alternativeName>
        <fullName evidence="16">Penicillin-binding protein 3</fullName>
        <shortName evidence="16">PBP-3</shortName>
    </alternativeName>
</protein>
<comment type="subcellular location">
    <subcellularLocation>
        <location evidence="16">Cell inner membrane</location>
        <topology evidence="16">Single-pass membrane protein</topology>
    </subcellularLocation>
    <subcellularLocation>
        <location evidence="1">Membrane</location>
    </subcellularLocation>
</comment>
<dbReference type="Proteomes" id="UP001429984">
    <property type="component" value="Unassembled WGS sequence"/>
</dbReference>
<comment type="caution">
    <text evidence="20">The sequence shown here is derived from an EMBL/GenBank/DDBJ whole genome shotgun (WGS) entry which is preliminary data.</text>
</comment>
<evidence type="ECO:0000256" key="3">
    <source>
        <dbReference type="ARBA" id="ARBA00022519"/>
    </source>
</evidence>
<dbReference type="Gene3D" id="3.30.450.330">
    <property type="match status" value="1"/>
</dbReference>
<keyword evidence="11 16" id="KW-1133">Transmembrane helix</keyword>
<comment type="function">
    <text evidence="16">Catalyzes cross-linking of the peptidoglycan cell wall at the division septum.</text>
</comment>
<dbReference type="InterPro" id="IPR001460">
    <property type="entry name" value="PCN-bd_Tpept"/>
</dbReference>
<evidence type="ECO:0000313" key="20">
    <source>
        <dbReference type="EMBL" id="MBF6025899.1"/>
    </source>
</evidence>
<dbReference type="SUPFAM" id="SSF56601">
    <property type="entry name" value="beta-lactamase/transpeptidase-like"/>
    <property type="match status" value="1"/>
</dbReference>
<dbReference type="InterPro" id="IPR005311">
    <property type="entry name" value="PBP_dimer"/>
</dbReference>
<dbReference type="EC" id="3.4.16.4" evidence="16"/>
<keyword evidence="8 16" id="KW-0378">Hydrolase</keyword>
<name>A0ABS0BA87_9GAMM</name>
<evidence type="ECO:0000256" key="9">
    <source>
        <dbReference type="ARBA" id="ARBA00022960"/>
    </source>
</evidence>
<dbReference type="SUPFAM" id="SSF56519">
    <property type="entry name" value="Penicillin binding protein dimerisation domain"/>
    <property type="match status" value="1"/>
</dbReference>
<comment type="catalytic activity">
    <reaction evidence="16">
        <text>Preferential cleavage: (Ac)2-L-Lys-D-Ala-|-D-Ala. Also transpeptidation of peptidyl-alanyl moieties that are N-acyl substituents of D-alanine.</text>
        <dbReference type="EC" id="3.4.16.4"/>
    </reaction>
</comment>
<evidence type="ECO:0000259" key="18">
    <source>
        <dbReference type="Pfam" id="PF00905"/>
    </source>
</evidence>